<keyword evidence="3" id="KW-1185">Reference proteome</keyword>
<evidence type="ECO:0000256" key="1">
    <source>
        <dbReference type="SAM" id="MobiDB-lite"/>
    </source>
</evidence>
<dbReference type="Proteomes" id="UP000183567">
    <property type="component" value="Unassembled WGS sequence"/>
</dbReference>
<reference evidence="2 3" key="1">
    <citation type="submission" date="2016-03" db="EMBL/GenBank/DDBJ databases">
        <title>Comparative genomics of the ectomycorrhizal sister species Rhizopogon vinicolor and Rhizopogon vesiculosus (Basidiomycota: Boletales) reveals a divergence of the mating type B locus.</title>
        <authorList>
            <person name="Mujic A.B."/>
            <person name="Kuo A."/>
            <person name="Tritt A."/>
            <person name="Lipzen A."/>
            <person name="Chen C."/>
            <person name="Johnson J."/>
            <person name="Sharma A."/>
            <person name="Barry K."/>
            <person name="Grigoriev I.V."/>
            <person name="Spatafora J.W."/>
        </authorList>
    </citation>
    <scope>NUCLEOTIDE SEQUENCE [LARGE SCALE GENOMIC DNA]</scope>
    <source>
        <strain evidence="2 3">AM-OR11-056</strain>
    </source>
</reference>
<gene>
    <name evidence="2" type="ORF">AZE42_11456</name>
</gene>
<feature type="non-terminal residue" evidence="2">
    <location>
        <position position="51"/>
    </location>
</feature>
<protein>
    <submittedName>
        <fullName evidence="2">Uncharacterized protein</fullName>
    </submittedName>
</protein>
<comment type="caution">
    <text evidence="2">The sequence shown here is derived from an EMBL/GenBank/DDBJ whole genome shotgun (WGS) entry which is preliminary data.</text>
</comment>
<accession>A0A1J8Q7A8</accession>
<evidence type="ECO:0000313" key="2">
    <source>
        <dbReference type="EMBL" id="OJA15843.1"/>
    </source>
</evidence>
<proteinExistence type="predicted"/>
<evidence type="ECO:0000313" key="3">
    <source>
        <dbReference type="Proteomes" id="UP000183567"/>
    </source>
</evidence>
<feature type="region of interest" description="Disordered" evidence="1">
    <location>
        <begin position="1"/>
        <end position="22"/>
    </location>
</feature>
<organism evidence="2 3">
    <name type="scientific">Rhizopogon vesiculosus</name>
    <dbReference type="NCBI Taxonomy" id="180088"/>
    <lineage>
        <taxon>Eukaryota</taxon>
        <taxon>Fungi</taxon>
        <taxon>Dikarya</taxon>
        <taxon>Basidiomycota</taxon>
        <taxon>Agaricomycotina</taxon>
        <taxon>Agaricomycetes</taxon>
        <taxon>Agaricomycetidae</taxon>
        <taxon>Boletales</taxon>
        <taxon>Suillineae</taxon>
        <taxon>Rhizopogonaceae</taxon>
        <taxon>Rhizopogon</taxon>
    </lineage>
</organism>
<feature type="non-terminal residue" evidence="2">
    <location>
        <position position="1"/>
    </location>
</feature>
<name>A0A1J8Q7A8_9AGAM</name>
<sequence length="51" mass="5737">IGPAREAQPSTRPPDTRPPKSLRARLNELNVAIPYHYCSLTQPVMSRTVIH</sequence>
<dbReference type="AlphaFoldDB" id="A0A1J8Q7A8"/>
<dbReference type="EMBL" id="LVVM01002841">
    <property type="protein sequence ID" value="OJA15843.1"/>
    <property type="molecule type" value="Genomic_DNA"/>
</dbReference>